<dbReference type="Pfam" id="PF02518">
    <property type="entry name" value="HATPase_c"/>
    <property type="match status" value="1"/>
</dbReference>
<comment type="catalytic activity">
    <reaction evidence="1">
        <text>ATP + protein L-histidine = ADP + protein N-phospho-L-histidine.</text>
        <dbReference type="EC" id="2.7.13.3"/>
    </reaction>
</comment>
<keyword evidence="10 26" id="KW-0418">Kinase</keyword>
<dbReference type="InterPro" id="IPR036890">
    <property type="entry name" value="HATPase_C_sf"/>
</dbReference>
<dbReference type="SUPFAM" id="SSF55785">
    <property type="entry name" value="PYP-like sensor domain (PAS domain)"/>
    <property type="match status" value="1"/>
</dbReference>
<sequence>MKRLRSRSCFARQSQRLDMPGKLKELLIQPFKLNHRKALFDPRRMLAHQRLLTYGGAIGISAFILFCLLLMIRMEAMDYVSNARSEFLIQQSKLTIKLQIRRTALMRAVMHAEGLWNRRIEPSTELLSQFDAHQGYAVLHTPQGAPAALAVGIPAPGRSASAFAPYLALLETQLLMGDGQSPLPDDRVEGYSFSPDGTYLSLLWSREDQAPEAFIESHSASGLIGDAMRGIRYLRDASTIVPLRADRRTVWLPPHPDPLTGKPMIRIVQPAIDATGKLFAIYVRSLPLDMFYRNLNDAPAGSTLTIVDRKGNVILGSSNQHGGDGGATASALGIRSLGDGFGGLVERYQDGMFVTSDQLPGTDWVLVHAYSWKTIAAALALRFSLVTGLVAGIIVMLWLFAIQFDRKGLIPNYRRAQRLLESEVLNRTILRTAPVGLGLLSAQDGSVLLQNNAMLELSARTSDEPLPIRLWEAYRHAVGRSSDEDGALLQHDLAIEREGANPVYLQANVVAARYRGANVLLCTLLDISLRKESELKLKEARIAADQANKAKSTFLATMSHEIRTPLNAIIGNLELLRRSPLSEQQSERLHVVESCSNALLHIINDILDLSKVESGQMTLENIPFDIHALLQETVDAYAPLAESKGLALLSSIGEGVARHYTGDPTRIRQVLSNLIGNAIKFTERGHISIDVHRAKAARDGSAIEIWVNDTGIGIRPDRIATLFDVYTQADASIHRRFGGSGLGLPLCQRLVTIMGGSIEIDSLPDFGTTVTVALPLREARHATALSNGPAARRRNATALARPTLHVLVAEDHPANRALLRDQLEALDHRVDVVENGREALRAFGEHQYDIVLTDLGMPELDGYGFARFANKMRAGTPIVAMTAHATDEDYQRSKKVGIAEIVLKPLSLTTLEKVLQRHAMRAPAEEIVTAAGPGPAHAEPRMRALPPAVAAALRTATLQSIDKIAQALAARNFETIRQELHSIKGGFALTGNRLLIARCAATEELAEAEDLDTLRPAWRKLEASLLEALERL</sequence>
<evidence type="ECO:0000256" key="3">
    <source>
        <dbReference type="ARBA" id="ARBA00012438"/>
    </source>
</evidence>
<dbReference type="PANTHER" id="PTHR45339">
    <property type="entry name" value="HYBRID SIGNAL TRANSDUCTION HISTIDINE KINASE J"/>
    <property type="match status" value="1"/>
</dbReference>
<accession>A3P1J2</accession>
<keyword evidence="8" id="KW-0732">Signal</keyword>
<dbReference type="PROSITE" id="PS50109">
    <property type="entry name" value="HIS_KIN"/>
    <property type="match status" value="1"/>
</dbReference>
<evidence type="ECO:0000256" key="1">
    <source>
        <dbReference type="ARBA" id="ARBA00000085"/>
    </source>
</evidence>
<evidence type="ECO:0000256" key="7">
    <source>
        <dbReference type="ARBA" id="ARBA00022692"/>
    </source>
</evidence>
<evidence type="ECO:0000256" key="13">
    <source>
        <dbReference type="ARBA" id="ARBA00023012"/>
    </source>
</evidence>
<comment type="subunit">
    <text evidence="17">At low DSF concentrations, interacts with RpfF.</text>
</comment>
<dbReference type="KEGG" id="bpl:BURPS1106A_A0159"/>
<keyword evidence="14" id="KW-0843">Virulence</keyword>
<comment type="subcellular location">
    <subcellularLocation>
        <location evidence="2">Cell membrane</location>
        <topology evidence="2">Multi-pass membrane protein</topology>
    </subcellularLocation>
</comment>
<dbReference type="GO" id="GO:0000155">
    <property type="term" value="F:phosphorelay sensor kinase activity"/>
    <property type="evidence" value="ECO:0007669"/>
    <property type="project" value="InterPro"/>
</dbReference>
<name>A3P1J2_BURP0</name>
<dbReference type="SMART" id="SM00448">
    <property type="entry name" value="REC"/>
    <property type="match status" value="1"/>
</dbReference>
<keyword evidence="7 22" id="KW-0812">Transmembrane</keyword>
<reference evidence="27" key="1">
    <citation type="submission" date="2007-02" db="EMBL/GenBank/DDBJ databases">
        <authorList>
            <person name="DeShazer D."/>
            <person name="Woods D.E."/>
            <person name="Nierman W.C."/>
        </authorList>
    </citation>
    <scope>NUCLEOTIDE SEQUENCE [LARGE SCALE GENOMIC DNA]</scope>
    <source>
        <strain evidence="27">1106a</strain>
    </source>
</reference>
<evidence type="ECO:0000256" key="12">
    <source>
        <dbReference type="ARBA" id="ARBA00022989"/>
    </source>
</evidence>
<dbReference type="SUPFAM" id="SSF47226">
    <property type="entry name" value="Histidine-containing phosphotransfer domain, HPT domain"/>
    <property type="match status" value="1"/>
</dbReference>
<dbReference type="InterPro" id="IPR011006">
    <property type="entry name" value="CheY-like_superfamily"/>
</dbReference>
<evidence type="ECO:0000256" key="8">
    <source>
        <dbReference type="ARBA" id="ARBA00022729"/>
    </source>
</evidence>
<dbReference type="PRINTS" id="PR00344">
    <property type="entry name" value="BCTRLSENSOR"/>
</dbReference>
<dbReference type="Gene3D" id="3.40.50.2300">
    <property type="match status" value="1"/>
</dbReference>
<dbReference type="SUPFAM" id="SSF55874">
    <property type="entry name" value="ATPase domain of HSP90 chaperone/DNA topoisomerase II/histidine kinase"/>
    <property type="match status" value="1"/>
</dbReference>
<dbReference type="Gene3D" id="1.20.120.160">
    <property type="entry name" value="HPT domain"/>
    <property type="match status" value="1"/>
</dbReference>
<dbReference type="SUPFAM" id="SSF52172">
    <property type="entry name" value="CheY-like"/>
    <property type="match status" value="1"/>
</dbReference>
<evidence type="ECO:0000259" key="25">
    <source>
        <dbReference type="PROSITE" id="PS50894"/>
    </source>
</evidence>
<evidence type="ECO:0000256" key="21">
    <source>
        <dbReference type="PROSITE-ProRule" id="PRU00169"/>
    </source>
</evidence>
<evidence type="ECO:0000256" key="16">
    <source>
        <dbReference type="ARBA" id="ARBA00058004"/>
    </source>
</evidence>
<dbReference type="InterPro" id="IPR036097">
    <property type="entry name" value="HisK_dim/P_sf"/>
</dbReference>
<evidence type="ECO:0000256" key="2">
    <source>
        <dbReference type="ARBA" id="ARBA00004651"/>
    </source>
</evidence>
<dbReference type="InterPro" id="IPR035965">
    <property type="entry name" value="PAS-like_dom_sf"/>
</dbReference>
<dbReference type="SMART" id="SM00387">
    <property type="entry name" value="HATPase_c"/>
    <property type="match status" value="1"/>
</dbReference>
<dbReference type="PROSITE" id="PS50110">
    <property type="entry name" value="RESPONSE_REGULATORY"/>
    <property type="match status" value="1"/>
</dbReference>
<dbReference type="InterPro" id="IPR003661">
    <property type="entry name" value="HisK_dim/P_dom"/>
</dbReference>
<comment type="function">
    <text evidence="16">Member of the two-component regulatory system BvgS/BvgA. Phosphorylates BvgA via a four-step phosphorelay in response to environmental signals.</text>
</comment>
<evidence type="ECO:0000256" key="10">
    <source>
        <dbReference type="ARBA" id="ARBA00022777"/>
    </source>
</evidence>
<evidence type="ECO:0000256" key="9">
    <source>
        <dbReference type="ARBA" id="ARBA00022741"/>
    </source>
</evidence>
<dbReference type="CDD" id="cd00082">
    <property type="entry name" value="HisKA"/>
    <property type="match status" value="1"/>
</dbReference>
<feature type="modified residue" description="Phosphohistidine" evidence="20">
    <location>
        <position position="981"/>
    </location>
</feature>
<evidence type="ECO:0000256" key="18">
    <source>
        <dbReference type="ARBA" id="ARBA00068150"/>
    </source>
</evidence>
<dbReference type="Pfam" id="PF01627">
    <property type="entry name" value="Hpt"/>
    <property type="match status" value="1"/>
</dbReference>
<dbReference type="EMBL" id="CP000573">
    <property type="protein sequence ID" value="ABN93005.1"/>
    <property type="molecule type" value="Genomic_DNA"/>
</dbReference>
<dbReference type="EC" id="2.7.13.3" evidence="3"/>
<evidence type="ECO:0000256" key="6">
    <source>
        <dbReference type="ARBA" id="ARBA00022679"/>
    </source>
</evidence>
<feature type="domain" description="Histidine kinase" evidence="23">
    <location>
        <begin position="557"/>
        <end position="778"/>
    </location>
</feature>
<keyword evidence="12 22" id="KW-1133">Transmembrane helix</keyword>
<dbReference type="Pfam" id="PF00512">
    <property type="entry name" value="HisKA"/>
    <property type="match status" value="1"/>
</dbReference>
<evidence type="ECO:0000256" key="11">
    <source>
        <dbReference type="ARBA" id="ARBA00022840"/>
    </source>
</evidence>
<dbReference type="InterPro" id="IPR008207">
    <property type="entry name" value="Sig_transdc_His_kin_Hpt_dom"/>
</dbReference>
<dbReference type="HOGENOM" id="CLU_000445_15_0_4"/>
<dbReference type="CDD" id="cd16922">
    <property type="entry name" value="HATPase_EvgS-ArcB-TorS-like"/>
    <property type="match status" value="1"/>
</dbReference>
<evidence type="ECO:0000256" key="5">
    <source>
        <dbReference type="ARBA" id="ARBA00022553"/>
    </source>
</evidence>
<organism evidence="26 27">
    <name type="scientific">Burkholderia pseudomallei (strain 1106a)</name>
    <dbReference type="NCBI Taxonomy" id="357348"/>
    <lineage>
        <taxon>Bacteria</taxon>
        <taxon>Pseudomonadati</taxon>
        <taxon>Pseudomonadota</taxon>
        <taxon>Betaproteobacteria</taxon>
        <taxon>Burkholderiales</taxon>
        <taxon>Burkholderiaceae</taxon>
        <taxon>Burkholderia</taxon>
        <taxon>pseudomallei group</taxon>
    </lineage>
</organism>
<evidence type="ECO:0000256" key="17">
    <source>
        <dbReference type="ARBA" id="ARBA00064003"/>
    </source>
</evidence>
<dbReference type="InterPro" id="IPR005467">
    <property type="entry name" value="His_kinase_dom"/>
</dbReference>
<dbReference type="Pfam" id="PF00072">
    <property type="entry name" value="Response_reg"/>
    <property type="match status" value="1"/>
</dbReference>
<dbReference type="InterPro" id="IPR003594">
    <property type="entry name" value="HATPase_dom"/>
</dbReference>
<dbReference type="FunFam" id="1.10.287.130:FF:000002">
    <property type="entry name" value="Two-component osmosensing histidine kinase"/>
    <property type="match status" value="1"/>
</dbReference>
<evidence type="ECO:0000256" key="20">
    <source>
        <dbReference type="PROSITE-ProRule" id="PRU00110"/>
    </source>
</evidence>
<dbReference type="InterPro" id="IPR001789">
    <property type="entry name" value="Sig_transdc_resp-reg_receiver"/>
</dbReference>
<keyword evidence="9" id="KW-0547">Nucleotide-binding</keyword>
<feature type="domain" description="Response regulatory" evidence="24">
    <location>
        <begin position="805"/>
        <end position="919"/>
    </location>
</feature>
<keyword evidence="13" id="KW-0902">Two-component regulatory system</keyword>
<evidence type="ECO:0000259" key="23">
    <source>
        <dbReference type="PROSITE" id="PS50109"/>
    </source>
</evidence>
<evidence type="ECO:0000256" key="4">
    <source>
        <dbReference type="ARBA" id="ARBA00022475"/>
    </source>
</evidence>
<feature type="modified residue" description="4-aspartylphosphate" evidence="21">
    <location>
        <position position="854"/>
    </location>
</feature>
<gene>
    <name evidence="26" type="ordered locus">BURPS1106A_A0159</name>
</gene>
<evidence type="ECO:0000256" key="15">
    <source>
        <dbReference type="ARBA" id="ARBA00023136"/>
    </source>
</evidence>
<protein>
    <recommendedName>
        <fullName evidence="18">Sensory/regulatory protein RpfC</fullName>
        <ecNumber evidence="3">2.7.13.3</ecNumber>
    </recommendedName>
    <alternativeName>
        <fullName evidence="19">Virulence sensor protein BvgS</fullName>
    </alternativeName>
</protein>
<keyword evidence="11" id="KW-0067">ATP-binding</keyword>
<dbReference type="InterPro" id="IPR036641">
    <property type="entry name" value="HPT_dom_sf"/>
</dbReference>
<feature type="transmembrane region" description="Helical" evidence="22">
    <location>
        <begin position="379"/>
        <end position="401"/>
    </location>
</feature>
<evidence type="ECO:0000256" key="19">
    <source>
        <dbReference type="ARBA" id="ARBA00070152"/>
    </source>
</evidence>
<evidence type="ECO:0000256" key="22">
    <source>
        <dbReference type="SAM" id="Phobius"/>
    </source>
</evidence>
<keyword evidence="6 26" id="KW-0808">Transferase</keyword>
<dbReference type="PROSITE" id="PS50894">
    <property type="entry name" value="HPT"/>
    <property type="match status" value="1"/>
</dbReference>
<dbReference type="AlphaFoldDB" id="A3P1J2"/>
<evidence type="ECO:0000259" key="24">
    <source>
        <dbReference type="PROSITE" id="PS50110"/>
    </source>
</evidence>
<evidence type="ECO:0000313" key="27">
    <source>
        <dbReference type="Proteomes" id="UP000006738"/>
    </source>
</evidence>
<keyword evidence="15 22" id="KW-0472">Membrane</keyword>
<dbReference type="GO" id="GO:0005886">
    <property type="term" value="C:plasma membrane"/>
    <property type="evidence" value="ECO:0007669"/>
    <property type="project" value="UniProtKB-SubCell"/>
</dbReference>
<dbReference type="Gene3D" id="3.30.565.10">
    <property type="entry name" value="Histidine kinase-like ATPase, C-terminal domain"/>
    <property type="match status" value="1"/>
</dbReference>
<dbReference type="Proteomes" id="UP000006738">
    <property type="component" value="Chromosome II"/>
</dbReference>
<dbReference type="GO" id="GO:0005524">
    <property type="term" value="F:ATP binding"/>
    <property type="evidence" value="ECO:0007669"/>
    <property type="project" value="UniProtKB-KW"/>
</dbReference>
<dbReference type="CDD" id="cd17546">
    <property type="entry name" value="REC_hyHK_CKI1_RcsC-like"/>
    <property type="match status" value="1"/>
</dbReference>
<dbReference type="PANTHER" id="PTHR45339:SF1">
    <property type="entry name" value="HYBRID SIGNAL TRANSDUCTION HISTIDINE KINASE J"/>
    <property type="match status" value="1"/>
</dbReference>
<keyword evidence="5 21" id="KW-0597">Phosphoprotein</keyword>
<keyword evidence="4" id="KW-1003">Cell membrane</keyword>
<dbReference type="InterPro" id="IPR004358">
    <property type="entry name" value="Sig_transdc_His_kin-like_C"/>
</dbReference>
<dbReference type="SMART" id="SM00388">
    <property type="entry name" value="HisKA"/>
    <property type="match status" value="1"/>
</dbReference>
<dbReference type="Gene3D" id="1.10.287.130">
    <property type="match status" value="1"/>
</dbReference>
<dbReference type="SUPFAM" id="SSF47384">
    <property type="entry name" value="Homodimeric domain of signal transducing histidine kinase"/>
    <property type="match status" value="1"/>
</dbReference>
<proteinExistence type="predicted"/>
<feature type="domain" description="HPt" evidence="25">
    <location>
        <begin position="942"/>
        <end position="1032"/>
    </location>
</feature>
<feature type="transmembrane region" description="Helical" evidence="22">
    <location>
        <begin position="51"/>
        <end position="72"/>
    </location>
</feature>
<dbReference type="FunFam" id="3.30.565.10:FF:000010">
    <property type="entry name" value="Sensor histidine kinase RcsC"/>
    <property type="match status" value="1"/>
</dbReference>
<evidence type="ECO:0000256" key="14">
    <source>
        <dbReference type="ARBA" id="ARBA00023026"/>
    </source>
</evidence>
<evidence type="ECO:0000313" key="26">
    <source>
        <dbReference type="EMBL" id="ABN93005.1"/>
    </source>
</evidence>